<dbReference type="PANTHER" id="PTHR33164">
    <property type="entry name" value="TRANSCRIPTIONAL REGULATOR, MARR FAMILY"/>
    <property type="match status" value="1"/>
</dbReference>
<dbReference type="Gene3D" id="1.10.10.10">
    <property type="entry name" value="Winged helix-like DNA-binding domain superfamily/Winged helix DNA-binding domain"/>
    <property type="match status" value="1"/>
</dbReference>
<evidence type="ECO:0000259" key="1">
    <source>
        <dbReference type="PROSITE" id="PS50995"/>
    </source>
</evidence>
<dbReference type="SMART" id="SM00347">
    <property type="entry name" value="HTH_MARR"/>
    <property type="match status" value="1"/>
</dbReference>
<dbReference type="Pfam" id="PF12802">
    <property type="entry name" value="MarR_2"/>
    <property type="match status" value="1"/>
</dbReference>
<name>A0ABS9XUH1_9ACTN</name>
<dbReference type="Proteomes" id="UP001165270">
    <property type="component" value="Unassembled WGS sequence"/>
</dbReference>
<evidence type="ECO:0000313" key="3">
    <source>
        <dbReference type="Proteomes" id="UP001165270"/>
    </source>
</evidence>
<feature type="domain" description="HTH marR-type" evidence="1">
    <location>
        <begin position="17"/>
        <end position="149"/>
    </location>
</feature>
<dbReference type="InterPro" id="IPR000835">
    <property type="entry name" value="HTH_MarR-typ"/>
</dbReference>
<dbReference type="EMBL" id="JALDAX010000024">
    <property type="protein sequence ID" value="MCI3245704.1"/>
    <property type="molecule type" value="Genomic_DNA"/>
</dbReference>
<dbReference type="InterPro" id="IPR036388">
    <property type="entry name" value="WH-like_DNA-bd_sf"/>
</dbReference>
<proteinExistence type="predicted"/>
<dbReference type="RefSeq" id="WP_242713202.1">
    <property type="nucleotide sequence ID" value="NZ_JALDAX010000024.1"/>
</dbReference>
<keyword evidence="3" id="KW-1185">Reference proteome</keyword>
<dbReference type="SUPFAM" id="SSF46785">
    <property type="entry name" value="Winged helix' DNA-binding domain"/>
    <property type="match status" value="1"/>
</dbReference>
<organism evidence="2 3">
    <name type="scientific">Streptomyces spinosisporus</name>
    <dbReference type="NCBI Taxonomy" id="2927582"/>
    <lineage>
        <taxon>Bacteria</taxon>
        <taxon>Bacillati</taxon>
        <taxon>Actinomycetota</taxon>
        <taxon>Actinomycetes</taxon>
        <taxon>Kitasatosporales</taxon>
        <taxon>Streptomycetaceae</taxon>
        <taxon>Streptomyces</taxon>
    </lineage>
</organism>
<comment type="caution">
    <text evidence="2">The sequence shown here is derived from an EMBL/GenBank/DDBJ whole genome shotgun (WGS) entry which is preliminary data.</text>
</comment>
<accession>A0ABS9XUH1</accession>
<dbReference type="PANTHER" id="PTHR33164:SF43">
    <property type="entry name" value="HTH-TYPE TRANSCRIPTIONAL REPRESSOR YETL"/>
    <property type="match status" value="1"/>
</dbReference>
<evidence type="ECO:0000313" key="2">
    <source>
        <dbReference type="EMBL" id="MCI3245704.1"/>
    </source>
</evidence>
<reference evidence="2" key="1">
    <citation type="submission" date="2022-03" db="EMBL/GenBank/DDBJ databases">
        <title>Streptomyces 7R015 and 7R016 isolated from Barleria lupulina in Thailand.</title>
        <authorList>
            <person name="Kanchanasin P."/>
            <person name="Phongsopitanun W."/>
            <person name="Tanasupawat S."/>
        </authorList>
    </citation>
    <scope>NUCLEOTIDE SEQUENCE</scope>
    <source>
        <strain evidence="2">7R016</strain>
    </source>
</reference>
<dbReference type="InterPro" id="IPR039422">
    <property type="entry name" value="MarR/SlyA-like"/>
</dbReference>
<gene>
    <name evidence="2" type="ORF">MQN93_38960</name>
</gene>
<dbReference type="PROSITE" id="PS50995">
    <property type="entry name" value="HTH_MARR_2"/>
    <property type="match status" value="1"/>
</dbReference>
<dbReference type="InterPro" id="IPR036390">
    <property type="entry name" value="WH_DNA-bd_sf"/>
</dbReference>
<protein>
    <submittedName>
        <fullName evidence="2">MarR family winged helix-turn-helix transcriptional regulator</fullName>
    </submittedName>
</protein>
<sequence>MSGSPAHDAPPSSEDVFARVAWALHRADLSVRSAKERPLREVGVPSSHYSVLISLQATPGVTGAELARLMGVTPQAVALLVGKLSERGLIERRTHPRHRNIQELHLTDSGRDELTKAERIVSDLEQHIRRSLGDERYRQLRELLGEVIDGLPGWTPPDTA</sequence>